<gene>
    <name evidence="2" type="ORF">BDV98DRAFT_574471</name>
</gene>
<evidence type="ECO:0000256" key="1">
    <source>
        <dbReference type="SAM" id="MobiDB-lite"/>
    </source>
</evidence>
<evidence type="ECO:0000313" key="3">
    <source>
        <dbReference type="Proteomes" id="UP000305067"/>
    </source>
</evidence>
<keyword evidence="3" id="KW-1185">Reference proteome</keyword>
<sequence length="307" mass="33407">MTLFANLPGWDSKFAAENATQTPVMPTKGRNWGATTGFGAPRTTNSANYSPGYFIFDANGASPAKGQLDESRSEQEPLPAPKLKALPPAPPPQSTSTSSAAATSALALESEIAWVHSGGVLRDAHGRRDTARTVQIREQLAREADEKRIIDAWRAYEDDWARLLADSAQNSTQPSSSIQFQDIPWPIAPPLSLPTVPTTPGSKPQKPTTRPVEIPDITLDSVRSFLFSTLALPPSHVYWTQQKGGGTLNERQIVKLSLLRWHPDKLGGVMRRVGLSASEEGDLEVRRVKEGVNAVVECLTHLKEELS</sequence>
<organism evidence="2 3">
    <name type="scientific">Pterulicium gracile</name>
    <dbReference type="NCBI Taxonomy" id="1884261"/>
    <lineage>
        <taxon>Eukaryota</taxon>
        <taxon>Fungi</taxon>
        <taxon>Dikarya</taxon>
        <taxon>Basidiomycota</taxon>
        <taxon>Agaricomycotina</taxon>
        <taxon>Agaricomycetes</taxon>
        <taxon>Agaricomycetidae</taxon>
        <taxon>Agaricales</taxon>
        <taxon>Pleurotineae</taxon>
        <taxon>Pterulaceae</taxon>
        <taxon>Pterulicium</taxon>
    </lineage>
</organism>
<dbReference type="STRING" id="1884261.A0A5C3Q8E1"/>
<name>A0A5C3Q8E1_9AGAR</name>
<proteinExistence type="predicted"/>
<dbReference type="EMBL" id="ML178847">
    <property type="protein sequence ID" value="TFK97437.1"/>
    <property type="molecule type" value="Genomic_DNA"/>
</dbReference>
<accession>A0A5C3Q8E1</accession>
<feature type="region of interest" description="Disordered" evidence="1">
    <location>
        <begin position="60"/>
        <end position="102"/>
    </location>
</feature>
<reference evidence="2 3" key="1">
    <citation type="journal article" date="2019" name="Nat. Ecol. Evol.">
        <title>Megaphylogeny resolves global patterns of mushroom evolution.</title>
        <authorList>
            <person name="Varga T."/>
            <person name="Krizsan K."/>
            <person name="Foldi C."/>
            <person name="Dima B."/>
            <person name="Sanchez-Garcia M."/>
            <person name="Sanchez-Ramirez S."/>
            <person name="Szollosi G.J."/>
            <person name="Szarkandi J.G."/>
            <person name="Papp V."/>
            <person name="Albert L."/>
            <person name="Andreopoulos W."/>
            <person name="Angelini C."/>
            <person name="Antonin V."/>
            <person name="Barry K.W."/>
            <person name="Bougher N.L."/>
            <person name="Buchanan P."/>
            <person name="Buyck B."/>
            <person name="Bense V."/>
            <person name="Catcheside P."/>
            <person name="Chovatia M."/>
            <person name="Cooper J."/>
            <person name="Damon W."/>
            <person name="Desjardin D."/>
            <person name="Finy P."/>
            <person name="Geml J."/>
            <person name="Haridas S."/>
            <person name="Hughes K."/>
            <person name="Justo A."/>
            <person name="Karasinski D."/>
            <person name="Kautmanova I."/>
            <person name="Kiss B."/>
            <person name="Kocsube S."/>
            <person name="Kotiranta H."/>
            <person name="LaButti K.M."/>
            <person name="Lechner B.E."/>
            <person name="Liimatainen K."/>
            <person name="Lipzen A."/>
            <person name="Lukacs Z."/>
            <person name="Mihaltcheva S."/>
            <person name="Morgado L.N."/>
            <person name="Niskanen T."/>
            <person name="Noordeloos M.E."/>
            <person name="Ohm R.A."/>
            <person name="Ortiz-Santana B."/>
            <person name="Ovrebo C."/>
            <person name="Racz N."/>
            <person name="Riley R."/>
            <person name="Savchenko A."/>
            <person name="Shiryaev A."/>
            <person name="Soop K."/>
            <person name="Spirin V."/>
            <person name="Szebenyi C."/>
            <person name="Tomsovsky M."/>
            <person name="Tulloss R.E."/>
            <person name="Uehling J."/>
            <person name="Grigoriev I.V."/>
            <person name="Vagvolgyi C."/>
            <person name="Papp T."/>
            <person name="Martin F.M."/>
            <person name="Miettinen O."/>
            <person name="Hibbett D.S."/>
            <person name="Nagy L.G."/>
        </authorList>
    </citation>
    <scope>NUCLEOTIDE SEQUENCE [LARGE SCALE GENOMIC DNA]</scope>
    <source>
        <strain evidence="2 3">CBS 309.79</strain>
    </source>
</reference>
<feature type="region of interest" description="Disordered" evidence="1">
    <location>
        <begin position="193"/>
        <end position="212"/>
    </location>
</feature>
<dbReference type="AlphaFoldDB" id="A0A5C3Q8E1"/>
<dbReference type="OrthoDB" id="3241983at2759"/>
<dbReference type="Proteomes" id="UP000305067">
    <property type="component" value="Unassembled WGS sequence"/>
</dbReference>
<evidence type="ECO:0000313" key="2">
    <source>
        <dbReference type="EMBL" id="TFK97437.1"/>
    </source>
</evidence>
<protein>
    <submittedName>
        <fullName evidence="2">Uncharacterized protein</fullName>
    </submittedName>
</protein>